<name>A0A6P4ZD26_BRABE</name>
<evidence type="ECO:0000256" key="7">
    <source>
        <dbReference type="ARBA" id="ARBA00023310"/>
    </source>
</evidence>
<evidence type="ECO:0000313" key="13">
    <source>
        <dbReference type="RefSeq" id="XP_019639225.1"/>
    </source>
</evidence>
<dbReference type="NCBIfam" id="TIGR01145">
    <property type="entry name" value="ATP_synt_delta"/>
    <property type="match status" value="1"/>
</dbReference>
<dbReference type="GeneID" id="109481164"/>
<organism evidence="12 13">
    <name type="scientific">Branchiostoma belcheri</name>
    <name type="common">Amphioxus</name>
    <dbReference type="NCBI Taxonomy" id="7741"/>
    <lineage>
        <taxon>Eukaryota</taxon>
        <taxon>Metazoa</taxon>
        <taxon>Chordata</taxon>
        <taxon>Cephalochordata</taxon>
        <taxon>Leptocardii</taxon>
        <taxon>Amphioxiformes</taxon>
        <taxon>Branchiostomatidae</taxon>
        <taxon>Branchiostoma</taxon>
    </lineage>
</organism>
<dbReference type="InterPro" id="IPR000711">
    <property type="entry name" value="ATPase_OSCP/dsu"/>
</dbReference>
<dbReference type="KEGG" id="bbel:109481164"/>
<dbReference type="InterPro" id="IPR026015">
    <property type="entry name" value="ATP_synth_OSCP/delta_N_sf"/>
</dbReference>
<accession>A0A6P4ZD26</accession>
<evidence type="ECO:0000256" key="2">
    <source>
        <dbReference type="ARBA" id="ARBA00007046"/>
    </source>
</evidence>
<keyword evidence="12" id="KW-1185">Reference proteome</keyword>
<dbReference type="SUPFAM" id="SSF47928">
    <property type="entry name" value="N-terminal domain of the delta subunit of the F1F0-ATP synthase"/>
    <property type="match status" value="1"/>
</dbReference>
<evidence type="ECO:0000256" key="3">
    <source>
        <dbReference type="ARBA" id="ARBA00022448"/>
    </source>
</evidence>
<evidence type="ECO:0000256" key="9">
    <source>
        <dbReference type="ARBA" id="ARBA00064647"/>
    </source>
</evidence>
<comment type="similarity">
    <text evidence="2">Belongs to the ATPase delta chain family.</text>
</comment>
<dbReference type="PRINTS" id="PR00125">
    <property type="entry name" value="ATPASEDELTA"/>
</dbReference>
<comment type="subunit">
    <text evidence="9">Component of the ATP synthase complex composed at least of ATP5F1A/subunit alpha, ATP5F1B/subunit beta, ATP5MC1/subunit c (homooctomer), MT-ATP6/subunit a, MT-ATP8/subunit 8, ATP5ME/subunit e, ATP5MF/subunit f, ATP5MG/subunit g, ATP5MK/subunit k, ATP5MJ/subunit j, ATP5F1C/subunit gamma, ATP5F1D/subunit delta, ATP5F1E/subunit epsilon, ATP5PF/subunit F6, ATP5PB/subunit b, ATP5PD/subunit d, ATP5PO/subunit OSCP. ATP synthase complex consists of a soluble F(1) head domain (subunits alpha(3) and beta(3)) - the catalytic core - and a membrane F(0) domain - the membrane proton channel (subunits c, a, 8, e, f, g, k and j). These two domains are linked by a central stalk (subunits gamma, delta, and epsilon) rotating inside the F1 region and a stationary peripheral stalk (subunits F6, b, d, and OSCP).</text>
</comment>
<evidence type="ECO:0000256" key="4">
    <source>
        <dbReference type="ARBA" id="ARBA00022781"/>
    </source>
</evidence>
<dbReference type="Pfam" id="PF00213">
    <property type="entry name" value="OSCP"/>
    <property type="match status" value="1"/>
</dbReference>
<evidence type="ECO:0000256" key="11">
    <source>
        <dbReference type="ARBA" id="ARBA00078525"/>
    </source>
</evidence>
<gene>
    <name evidence="13" type="primary">LOC109481164</name>
</gene>
<keyword evidence="6" id="KW-0472">Membrane</keyword>
<protein>
    <recommendedName>
        <fullName evidence="10">ATP synthase peripheral stalk subunit OSCP, mitochondrial</fullName>
    </recommendedName>
    <alternativeName>
        <fullName evidence="11">ATP synthase subunit O</fullName>
    </alternativeName>
    <alternativeName>
        <fullName evidence="8">Oligomycin sensitivity conferral protein</fullName>
    </alternativeName>
</protein>
<dbReference type="Proteomes" id="UP000515135">
    <property type="component" value="Unplaced"/>
</dbReference>
<evidence type="ECO:0000256" key="5">
    <source>
        <dbReference type="ARBA" id="ARBA00023065"/>
    </source>
</evidence>
<sequence length="230" mass="24628">MRELVTYLPSSLFLSRAAMMAMSTSLSLLVRGLSTSAARPAAMVKAPIQVFGVAGRYATALYSAASKEKKLDVVEKELNALQGVIDGNVKLQEIIKNPIISRAEKKSVVLGVLKEQKASPIVTNLVDLLGDNNRLGVVSGVAKNFSDIMSAHRGEVICEVTTAKALDAATMKSLQDALKLFLKKGETLKLNTKVDPALIGGMVVNVGDRFVDMSTASKINRMASLIRQPL</sequence>
<dbReference type="PANTHER" id="PTHR11910">
    <property type="entry name" value="ATP SYNTHASE DELTA CHAIN"/>
    <property type="match status" value="1"/>
</dbReference>
<evidence type="ECO:0000256" key="8">
    <source>
        <dbReference type="ARBA" id="ARBA00033369"/>
    </source>
</evidence>
<keyword evidence="3" id="KW-0813">Transport</keyword>
<dbReference type="PROSITE" id="PS00389">
    <property type="entry name" value="ATPASE_DELTA"/>
    <property type="match status" value="1"/>
</dbReference>
<evidence type="ECO:0000313" key="12">
    <source>
        <dbReference type="Proteomes" id="UP000515135"/>
    </source>
</evidence>
<keyword evidence="7" id="KW-0066">ATP synthesis</keyword>
<proteinExistence type="inferred from homology"/>
<keyword evidence="5" id="KW-0406">Ion transport</keyword>
<evidence type="ECO:0000256" key="1">
    <source>
        <dbReference type="ARBA" id="ARBA00004370"/>
    </source>
</evidence>
<dbReference type="AlphaFoldDB" id="A0A6P4ZD26"/>
<dbReference type="GO" id="GO:0046933">
    <property type="term" value="F:proton-transporting ATP synthase activity, rotational mechanism"/>
    <property type="evidence" value="ECO:0007669"/>
    <property type="project" value="InterPro"/>
</dbReference>
<dbReference type="GO" id="GO:0016020">
    <property type="term" value="C:membrane"/>
    <property type="evidence" value="ECO:0007669"/>
    <property type="project" value="UniProtKB-SubCell"/>
</dbReference>
<comment type="subcellular location">
    <subcellularLocation>
        <location evidence="1">Membrane</location>
    </subcellularLocation>
</comment>
<evidence type="ECO:0000256" key="6">
    <source>
        <dbReference type="ARBA" id="ARBA00023136"/>
    </source>
</evidence>
<keyword evidence="4" id="KW-0375">Hydrogen ion transport</keyword>
<evidence type="ECO:0000256" key="10">
    <source>
        <dbReference type="ARBA" id="ARBA00073432"/>
    </source>
</evidence>
<dbReference type="InterPro" id="IPR020781">
    <property type="entry name" value="ATPase_OSCP/d_CS"/>
</dbReference>
<dbReference type="HAMAP" id="MF_01416">
    <property type="entry name" value="ATP_synth_delta_bact"/>
    <property type="match status" value="1"/>
</dbReference>
<reference evidence="13" key="1">
    <citation type="submission" date="2025-08" db="UniProtKB">
        <authorList>
            <consortium name="RefSeq"/>
        </authorList>
    </citation>
    <scope>IDENTIFICATION</scope>
    <source>
        <tissue evidence="13">Gonad</tissue>
    </source>
</reference>
<dbReference type="RefSeq" id="XP_019639225.1">
    <property type="nucleotide sequence ID" value="XM_019783666.1"/>
</dbReference>
<dbReference type="OrthoDB" id="1262810at2759"/>
<dbReference type="Gene3D" id="1.10.520.20">
    <property type="entry name" value="N-terminal domain of the delta subunit of the F1F0-ATP synthase"/>
    <property type="match status" value="1"/>
</dbReference>